<evidence type="ECO:0000256" key="1">
    <source>
        <dbReference type="SAM" id="MobiDB-lite"/>
    </source>
</evidence>
<gene>
    <name evidence="3" type="ORF">LCGC14_2215840</name>
</gene>
<reference evidence="3" key="1">
    <citation type="journal article" date="2015" name="Nature">
        <title>Complex archaea that bridge the gap between prokaryotes and eukaryotes.</title>
        <authorList>
            <person name="Spang A."/>
            <person name="Saw J.H."/>
            <person name="Jorgensen S.L."/>
            <person name="Zaremba-Niedzwiedzka K."/>
            <person name="Martijn J."/>
            <person name="Lind A.E."/>
            <person name="van Eijk R."/>
            <person name="Schleper C."/>
            <person name="Guy L."/>
            <person name="Ettema T.J."/>
        </authorList>
    </citation>
    <scope>NUCLEOTIDE SEQUENCE</scope>
</reference>
<dbReference type="InterPro" id="IPR003615">
    <property type="entry name" value="HNH_nuc"/>
</dbReference>
<evidence type="ECO:0000259" key="2">
    <source>
        <dbReference type="Pfam" id="PF13392"/>
    </source>
</evidence>
<feature type="region of interest" description="Disordered" evidence="1">
    <location>
        <begin position="126"/>
        <end position="150"/>
    </location>
</feature>
<comment type="caution">
    <text evidence="3">The sequence shown here is derived from an EMBL/GenBank/DDBJ whole genome shotgun (WGS) entry which is preliminary data.</text>
</comment>
<dbReference type="InterPro" id="IPR044925">
    <property type="entry name" value="His-Me_finger_sf"/>
</dbReference>
<accession>A0A0F9FQ55</accession>
<protein>
    <recommendedName>
        <fullName evidence="2">HNH nuclease domain-containing protein</fullName>
    </recommendedName>
</protein>
<name>A0A0F9FQ55_9ZZZZ</name>
<dbReference type="Pfam" id="PF13392">
    <property type="entry name" value="HNH_3"/>
    <property type="match status" value="1"/>
</dbReference>
<evidence type="ECO:0000313" key="3">
    <source>
        <dbReference type="EMBL" id="KKL59390.1"/>
    </source>
</evidence>
<dbReference type="AlphaFoldDB" id="A0A0F9FQ55"/>
<dbReference type="SUPFAM" id="SSF54060">
    <property type="entry name" value="His-Me finger endonucleases"/>
    <property type="match status" value="1"/>
</dbReference>
<proteinExistence type="predicted"/>
<dbReference type="EMBL" id="LAZR01029504">
    <property type="protein sequence ID" value="KKL59390.1"/>
    <property type="molecule type" value="Genomic_DNA"/>
</dbReference>
<dbReference type="Gene3D" id="3.90.75.20">
    <property type="match status" value="1"/>
</dbReference>
<organism evidence="3">
    <name type="scientific">marine sediment metagenome</name>
    <dbReference type="NCBI Taxonomy" id="412755"/>
    <lineage>
        <taxon>unclassified sequences</taxon>
        <taxon>metagenomes</taxon>
        <taxon>ecological metagenomes</taxon>
    </lineage>
</organism>
<feature type="domain" description="HNH nuclease" evidence="2">
    <location>
        <begin position="65"/>
        <end position="102"/>
    </location>
</feature>
<sequence>MAKGICPNCGKEFKKPRASSKYCSHRCMWDNNGGHNRKPESWWLNSRGYIEGRVWVDGKRRQVKQHRWVMEQHLGRAIGPREVVHHINGDKTDNKLENLEIVEYGAHTANHNLEREYPKGYKLDLSNEERQRRAERMRKVRRSGRAEANK</sequence>